<dbReference type="SMART" id="SM00408">
    <property type="entry name" value="IGc2"/>
    <property type="match status" value="1"/>
</dbReference>
<keyword evidence="10" id="KW-0393">Immunoglobulin domain</keyword>
<dbReference type="PROSITE" id="PS50026">
    <property type="entry name" value="EGF_3"/>
    <property type="match status" value="1"/>
</dbReference>
<dbReference type="GO" id="GO:0007411">
    <property type="term" value="P:axon guidance"/>
    <property type="evidence" value="ECO:0007669"/>
    <property type="project" value="TreeGrafter"/>
</dbReference>
<dbReference type="PROSITE" id="PS01187">
    <property type="entry name" value="EGF_CA"/>
    <property type="match status" value="1"/>
</dbReference>
<dbReference type="Gene3D" id="2.10.25.10">
    <property type="entry name" value="Laminin"/>
    <property type="match status" value="1"/>
</dbReference>
<keyword evidence="6" id="KW-0677">Repeat</keyword>
<dbReference type="GO" id="GO:0005509">
    <property type="term" value="F:calcium ion binding"/>
    <property type="evidence" value="ECO:0007669"/>
    <property type="project" value="InterPro"/>
</dbReference>
<dbReference type="Pfam" id="PF07474">
    <property type="entry name" value="G2F"/>
    <property type="match status" value="1"/>
</dbReference>
<feature type="disulfide bond" evidence="11">
    <location>
        <begin position="357"/>
        <end position="367"/>
    </location>
</feature>
<evidence type="ECO:0000256" key="5">
    <source>
        <dbReference type="ARBA" id="ARBA00022729"/>
    </source>
</evidence>
<evidence type="ECO:0000259" key="14">
    <source>
        <dbReference type="PROSITE" id="PS50993"/>
    </source>
</evidence>
<feature type="domain" description="Ig-like" evidence="13">
    <location>
        <begin position="28"/>
        <end position="113"/>
    </location>
</feature>
<dbReference type="InterPro" id="IPR013783">
    <property type="entry name" value="Ig-like_fold"/>
</dbReference>
<dbReference type="SMART" id="SM00179">
    <property type="entry name" value="EGF_CA"/>
    <property type="match status" value="1"/>
</dbReference>
<dbReference type="InterPro" id="IPR000152">
    <property type="entry name" value="EGF-type_Asp/Asn_hydroxyl_site"/>
</dbReference>
<dbReference type="SUPFAM" id="SSF54511">
    <property type="entry name" value="GFP-like"/>
    <property type="match status" value="1"/>
</dbReference>
<dbReference type="InterPro" id="IPR003598">
    <property type="entry name" value="Ig_sub2"/>
</dbReference>
<accession>A0A093BRP2</accession>
<dbReference type="Pfam" id="PF13927">
    <property type="entry name" value="Ig_3"/>
    <property type="match status" value="1"/>
</dbReference>
<evidence type="ECO:0000256" key="6">
    <source>
        <dbReference type="ARBA" id="ARBA00022737"/>
    </source>
</evidence>
<dbReference type="SMART" id="SM00682">
    <property type="entry name" value="G2F"/>
    <property type="match status" value="1"/>
</dbReference>
<reference evidence="15 16" key="1">
    <citation type="submission" date="2014-04" db="EMBL/GenBank/DDBJ databases">
        <title>Genome evolution of avian class.</title>
        <authorList>
            <person name="Zhang G."/>
            <person name="Li C."/>
        </authorList>
    </citation>
    <scope>NUCLEOTIDE SEQUENCE [LARGE SCALE GENOMIC DNA]</scope>
    <source>
        <strain evidence="15">BGI_N339</strain>
    </source>
</reference>
<dbReference type="InterPro" id="IPR018097">
    <property type="entry name" value="EGF_Ca-bd_CS"/>
</dbReference>
<evidence type="ECO:0000313" key="15">
    <source>
        <dbReference type="EMBL" id="KFV03499.1"/>
    </source>
</evidence>
<dbReference type="InterPro" id="IPR009030">
    <property type="entry name" value="Growth_fac_rcpt_cys_sf"/>
</dbReference>
<evidence type="ECO:0000256" key="9">
    <source>
        <dbReference type="ARBA" id="ARBA00023180"/>
    </source>
</evidence>
<keyword evidence="9" id="KW-0325">Glycoprotein</keyword>
<dbReference type="CDD" id="cd00054">
    <property type="entry name" value="EGF_CA"/>
    <property type="match status" value="1"/>
</dbReference>
<dbReference type="PANTHER" id="PTHR10075">
    <property type="entry name" value="BASIGIN RELATED"/>
    <property type="match status" value="1"/>
</dbReference>
<evidence type="ECO:0000259" key="13">
    <source>
        <dbReference type="PROSITE" id="PS50835"/>
    </source>
</evidence>
<evidence type="ECO:0000256" key="3">
    <source>
        <dbReference type="ARBA" id="ARBA00022530"/>
    </source>
</evidence>
<protein>
    <submittedName>
        <fullName evidence="15">Hemicentin-1</fullName>
    </submittedName>
</protein>
<dbReference type="Gene3D" id="2.60.40.10">
    <property type="entry name" value="Immunoglobulins"/>
    <property type="match status" value="1"/>
</dbReference>
<evidence type="ECO:0000256" key="4">
    <source>
        <dbReference type="ARBA" id="ARBA00022536"/>
    </source>
</evidence>
<dbReference type="GO" id="GO:0070593">
    <property type="term" value="P:dendrite self-avoidance"/>
    <property type="evidence" value="ECO:0007669"/>
    <property type="project" value="TreeGrafter"/>
</dbReference>
<dbReference type="FunFam" id="2.60.40.10:FF:001131">
    <property type="entry name" value="Hemicentin 1"/>
    <property type="match status" value="1"/>
</dbReference>
<keyword evidence="16" id="KW-1185">Reference proteome</keyword>
<dbReference type="AlphaFoldDB" id="A0A093BRP2"/>
<dbReference type="PROSITE" id="PS50993">
    <property type="entry name" value="NIDOGEN_G2"/>
    <property type="match status" value="1"/>
</dbReference>
<dbReference type="SMART" id="SM00409">
    <property type="entry name" value="IG"/>
    <property type="match status" value="1"/>
</dbReference>
<evidence type="ECO:0000256" key="2">
    <source>
        <dbReference type="ARBA" id="ARBA00022525"/>
    </source>
</evidence>
<dbReference type="InterPro" id="IPR000742">
    <property type="entry name" value="EGF"/>
</dbReference>
<dbReference type="InterPro" id="IPR009017">
    <property type="entry name" value="GFP"/>
</dbReference>
<dbReference type="GO" id="GO:0098632">
    <property type="term" value="F:cell-cell adhesion mediator activity"/>
    <property type="evidence" value="ECO:0007669"/>
    <property type="project" value="TreeGrafter"/>
</dbReference>
<dbReference type="InterPro" id="IPR006605">
    <property type="entry name" value="G2_nidogen/fibulin_G2F"/>
</dbReference>
<comment type="subcellular location">
    <subcellularLocation>
        <location evidence="1">Secreted</location>
        <location evidence="1">Extracellular space</location>
        <location evidence="1">Extracellular matrix</location>
    </subcellularLocation>
</comment>
<dbReference type="EMBL" id="KL227452">
    <property type="protein sequence ID" value="KFV03499.1"/>
    <property type="molecule type" value="Genomic_DNA"/>
</dbReference>
<dbReference type="PROSITE" id="PS00010">
    <property type="entry name" value="ASX_HYDROXYL"/>
    <property type="match status" value="1"/>
</dbReference>
<dbReference type="PANTHER" id="PTHR10075:SF100">
    <property type="entry name" value="FASCICLIN-2"/>
    <property type="match status" value="1"/>
</dbReference>
<feature type="domain" description="EGF-like" evidence="12">
    <location>
        <begin position="353"/>
        <end position="381"/>
    </location>
</feature>
<dbReference type="InterPro" id="IPR001881">
    <property type="entry name" value="EGF-like_Ca-bd_dom"/>
</dbReference>
<keyword evidence="5" id="KW-0732">Signal</keyword>
<dbReference type="SUPFAM" id="SSF48726">
    <property type="entry name" value="Immunoglobulin"/>
    <property type="match status" value="2"/>
</dbReference>
<comment type="caution">
    <text evidence="11">Lacks conserved residue(s) required for the propagation of feature annotation.</text>
</comment>
<dbReference type="GO" id="GO:0030424">
    <property type="term" value="C:axon"/>
    <property type="evidence" value="ECO:0007669"/>
    <property type="project" value="TreeGrafter"/>
</dbReference>
<evidence type="ECO:0000256" key="8">
    <source>
        <dbReference type="ARBA" id="ARBA00023157"/>
    </source>
</evidence>
<name>A0A093BRP2_9AVES</name>
<keyword evidence="7" id="KW-0106">Calcium</keyword>
<feature type="non-terminal residue" evidence="15">
    <location>
        <position position="1"/>
    </location>
</feature>
<dbReference type="Gene3D" id="2.40.155.10">
    <property type="entry name" value="Green fluorescent protein"/>
    <property type="match status" value="1"/>
</dbReference>
<evidence type="ECO:0000259" key="12">
    <source>
        <dbReference type="PROSITE" id="PS50026"/>
    </source>
</evidence>
<evidence type="ECO:0000256" key="7">
    <source>
        <dbReference type="ARBA" id="ARBA00022837"/>
    </source>
</evidence>
<dbReference type="InterPro" id="IPR003599">
    <property type="entry name" value="Ig_sub"/>
</dbReference>
<evidence type="ECO:0000313" key="16">
    <source>
        <dbReference type="Proteomes" id="UP000053149"/>
    </source>
</evidence>
<proteinExistence type="predicted"/>
<dbReference type="Proteomes" id="UP000053149">
    <property type="component" value="Unassembled WGS sequence"/>
</dbReference>
<feature type="non-terminal residue" evidence="15">
    <location>
        <position position="381"/>
    </location>
</feature>
<gene>
    <name evidence="15" type="ORF">N339_09104</name>
</gene>
<dbReference type="GO" id="GO:0007156">
    <property type="term" value="P:homophilic cell adhesion via plasma membrane adhesion molecules"/>
    <property type="evidence" value="ECO:0007669"/>
    <property type="project" value="TreeGrafter"/>
</dbReference>
<sequence>DAGDYKCVATNDAGVVERSLTLTLQSPPVITVEPAETVIEAGATAMLNCQAHGEPPPTIKWSRQGHPVVSDERVTVLSNGSLRIVAARKEDTSEYECVARNLMGSVLVRVPLTVQGGPSRAKGSVIGNINDIEFGIAFLNATVTDSPDSETRVIQAKITNVPRSLGPAMRKLVSILSPVYWTTAKEIGEAMNGFTLTDAVFKRETQVEFATGEILRMTHVARGLDSDGALLLDVVVSGHVLQLQSIADVNVKDYTEDYIQTGPGQLYAHSTRLFAVDGVSVPDTWNHTITYDYTKGKMPFLVETLHASSVTTEYNPLEETVAFKIHASIAKGDRSNQCPAGFALDSTGPYCSDEDECAVRNPCSHTCHNAVGSYYCSCPKG</sequence>
<keyword evidence="8 11" id="KW-1015">Disulfide bond</keyword>
<evidence type="ECO:0000256" key="1">
    <source>
        <dbReference type="ARBA" id="ARBA00004498"/>
    </source>
</evidence>
<keyword evidence="3" id="KW-0272">Extracellular matrix</keyword>
<dbReference type="InterPro" id="IPR007110">
    <property type="entry name" value="Ig-like_dom"/>
</dbReference>
<dbReference type="PROSITE" id="PS50835">
    <property type="entry name" value="IG_LIKE"/>
    <property type="match status" value="1"/>
</dbReference>
<dbReference type="CDD" id="cd00255">
    <property type="entry name" value="nidG2"/>
    <property type="match status" value="1"/>
</dbReference>
<feature type="domain" description="Nidogen G2 beta-barrel" evidence="14">
    <location>
        <begin position="117"/>
        <end position="339"/>
    </location>
</feature>
<evidence type="ECO:0000256" key="10">
    <source>
        <dbReference type="ARBA" id="ARBA00023319"/>
    </source>
</evidence>
<evidence type="ECO:0000256" key="11">
    <source>
        <dbReference type="PROSITE-ProRule" id="PRU00076"/>
    </source>
</evidence>
<organism evidence="15 16">
    <name type="scientific">Pterocles gutturalis</name>
    <name type="common">yellow-throated sandgrouse</name>
    <dbReference type="NCBI Taxonomy" id="240206"/>
    <lineage>
        <taxon>Eukaryota</taxon>
        <taxon>Metazoa</taxon>
        <taxon>Chordata</taxon>
        <taxon>Craniata</taxon>
        <taxon>Vertebrata</taxon>
        <taxon>Euteleostomi</taxon>
        <taxon>Archelosauria</taxon>
        <taxon>Archosauria</taxon>
        <taxon>Dinosauria</taxon>
        <taxon>Saurischia</taxon>
        <taxon>Theropoda</taxon>
        <taxon>Coelurosauria</taxon>
        <taxon>Aves</taxon>
        <taxon>Neognathae</taxon>
        <taxon>Neoaves</taxon>
        <taxon>Columbimorphae</taxon>
        <taxon>Pterocliformes</taxon>
        <taxon>Pteroclidae</taxon>
        <taxon>Pterocles</taxon>
    </lineage>
</organism>
<dbReference type="InterPro" id="IPR036179">
    <property type="entry name" value="Ig-like_dom_sf"/>
</dbReference>
<keyword evidence="4 11" id="KW-0245">EGF-like domain</keyword>
<keyword evidence="2" id="KW-0964">Secreted</keyword>
<dbReference type="FunFam" id="2.40.155.10:FF:000002">
    <property type="entry name" value="Hemicentin 1"/>
    <property type="match status" value="1"/>
</dbReference>
<dbReference type="SUPFAM" id="SSF57184">
    <property type="entry name" value="Growth factor receptor domain"/>
    <property type="match status" value="1"/>
</dbReference>
<dbReference type="GO" id="GO:0005886">
    <property type="term" value="C:plasma membrane"/>
    <property type="evidence" value="ECO:0007669"/>
    <property type="project" value="TreeGrafter"/>
</dbReference>